<keyword evidence="3 4" id="KW-0560">Oxidoreductase</keyword>
<reference evidence="7 8" key="1">
    <citation type="journal article" date="2011" name="Proc. Natl. Acad. Sci. U.S.A.">
        <title>Genome and transcriptome analyses of the mountain pine beetle-fungal symbiont Grosmannia clavigera, a lodgepole pine pathogen.</title>
        <authorList>
            <person name="DiGuistini S."/>
            <person name="Wang Y."/>
            <person name="Liao N.Y."/>
            <person name="Taylor G."/>
            <person name="Tanguay P."/>
            <person name="Feau N."/>
            <person name="Henrissat B."/>
            <person name="Chan S.K."/>
            <person name="Hesse-Orce U."/>
            <person name="Alamouti S.M."/>
            <person name="Tsui C.K.M."/>
            <person name="Docking R.T."/>
            <person name="Levasseur A."/>
            <person name="Haridas S."/>
            <person name="Robertson G."/>
            <person name="Birol I."/>
            <person name="Holt R.A."/>
            <person name="Marra M.A."/>
            <person name="Hamelin R.C."/>
            <person name="Hirst M."/>
            <person name="Jones S.J.M."/>
            <person name="Bohlmann J."/>
            <person name="Breuil C."/>
        </authorList>
    </citation>
    <scope>NUCLEOTIDE SEQUENCE [LARGE SCALE GENOMIC DNA]</scope>
    <source>
        <strain evidence="8">kw1407 / UAMH 11150</strain>
    </source>
</reference>
<dbReference type="HOGENOM" id="CLU_005391_3_1_1"/>
<dbReference type="Proteomes" id="UP000007796">
    <property type="component" value="Unassembled WGS sequence"/>
</dbReference>
<evidence type="ECO:0000313" key="7">
    <source>
        <dbReference type="EMBL" id="EFX00184.1"/>
    </source>
</evidence>
<dbReference type="SUPFAM" id="SSF53720">
    <property type="entry name" value="ALDH-like"/>
    <property type="match status" value="1"/>
</dbReference>
<dbReference type="PANTHER" id="PTHR43570:SF16">
    <property type="entry name" value="ALDEHYDE DEHYDROGENASE TYPE III, ISOFORM Q"/>
    <property type="match status" value="1"/>
</dbReference>
<feature type="domain" description="Aldehyde dehydrogenase" evidence="6">
    <location>
        <begin position="28"/>
        <end position="396"/>
    </location>
</feature>
<dbReference type="EMBL" id="GL629801">
    <property type="protein sequence ID" value="EFX00184.1"/>
    <property type="molecule type" value="Genomic_DNA"/>
</dbReference>
<gene>
    <name evidence="7" type="ORF">CMQ_7186</name>
</gene>
<dbReference type="InParanoid" id="F0XNL8"/>
<dbReference type="InterPro" id="IPR012394">
    <property type="entry name" value="Aldehyde_DH_NAD(P)"/>
</dbReference>
<evidence type="ECO:0000256" key="3">
    <source>
        <dbReference type="ARBA" id="ARBA00023002"/>
    </source>
</evidence>
<dbReference type="GO" id="GO:0006081">
    <property type="term" value="P:aldehyde metabolic process"/>
    <property type="evidence" value="ECO:0007669"/>
    <property type="project" value="InterPro"/>
</dbReference>
<evidence type="ECO:0000256" key="5">
    <source>
        <dbReference type="PIRSR" id="PIRSR036492-1"/>
    </source>
</evidence>
<accession>F0XNL8</accession>
<name>F0XNL8_GROCL</name>
<dbReference type="GO" id="GO:0005737">
    <property type="term" value="C:cytoplasm"/>
    <property type="evidence" value="ECO:0007669"/>
    <property type="project" value="TreeGrafter"/>
</dbReference>
<organism evidence="8">
    <name type="scientific">Grosmannia clavigera (strain kw1407 / UAMH 11150)</name>
    <name type="common">Blue stain fungus</name>
    <name type="synonym">Graphiocladiella clavigera</name>
    <dbReference type="NCBI Taxonomy" id="655863"/>
    <lineage>
        <taxon>Eukaryota</taxon>
        <taxon>Fungi</taxon>
        <taxon>Dikarya</taxon>
        <taxon>Ascomycota</taxon>
        <taxon>Pezizomycotina</taxon>
        <taxon>Sordariomycetes</taxon>
        <taxon>Sordariomycetidae</taxon>
        <taxon>Ophiostomatales</taxon>
        <taxon>Ophiostomataceae</taxon>
        <taxon>Leptographium</taxon>
    </lineage>
</organism>
<dbReference type="Gene3D" id="3.40.605.10">
    <property type="entry name" value="Aldehyde Dehydrogenase, Chain A, domain 1"/>
    <property type="match status" value="1"/>
</dbReference>
<keyword evidence="2" id="KW-0125">Carotenoid biosynthesis</keyword>
<dbReference type="STRING" id="655863.F0XNL8"/>
<evidence type="ECO:0000313" key="8">
    <source>
        <dbReference type="Proteomes" id="UP000007796"/>
    </source>
</evidence>
<evidence type="ECO:0000256" key="4">
    <source>
        <dbReference type="PIRNR" id="PIRNR036492"/>
    </source>
</evidence>
<comment type="similarity">
    <text evidence="1 4">Belongs to the aldehyde dehydrogenase family.</text>
</comment>
<feature type="active site" evidence="5">
    <location>
        <position position="260"/>
    </location>
</feature>
<dbReference type="Gene3D" id="3.40.309.10">
    <property type="entry name" value="Aldehyde Dehydrogenase, Chain A, domain 2"/>
    <property type="match status" value="1"/>
</dbReference>
<dbReference type="FunFam" id="3.40.605.10:FF:000004">
    <property type="entry name" value="Aldehyde dehydrogenase"/>
    <property type="match status" value="1"/>
</dbReference>
<keyword evidence="8" id="KW-1185">Reference proteome</keyword>
<dbReference type="InterPro" id="IPR016161">
    <property type="entry name" value="Ald_DH/histidinol_DH"/>
</dbReference>
<dbReference type="AlphaFoldDB" id="F0XNL8"/>
<evidence type="ECO:0000256" key="1">
    <source>
        <dbReference type="ARBA" id="ARBA00009986"/>
    </source>
</evidence>
<dbReference type="InterPro" id="IPR016163">
    <property type="entry name" value="Ald_DH_C"/>
</dbReference>
<dbReference type="GO" id="GO:0004029">
    <property type="term" value="F:aldehyde dehydrogenase (NAD+) activity"/>
    <property type="evidence" value="ECO:0007669"/>
    <property type="project" value="TreeGrafter"/>
</dbReference>
<dbReference type="eggNOG" id="KOG2456">
    <property type="taxonomic scope" value="Eukaryota"/>
</dbReference>
<dbReference type="Pfam" id="PF00171">
    <property type="entry name" value="Aldedh"/>
    <property type="match status" value="1"/>
</dbReference>
<dbReference type="InterPro" id="IPR016162">
    <property type="entry name" value="Ald_DH_N"/>
</dbReference>
<dbReference type="PANTHER" id="PTHR43570">
    <property type="entry name" value="ALDEHYDE DEHYDROGENASE"/>
    <property type="match status" value="1"/>
</dbReference>
<protein>
    <recommendedName>
        <fullName evidence="4">Aldehyde dehydrogenase</fullName>
    </recommendedName>
</protein>
<dbReference type="PIRSF" id="PIRSF036492">
    <property type="entry name" value="ALDH"/>
    <property type="match status" value="1"/>
</dbReference>
<dbReference type="GeneID" id="25980702"/>
<dbReference type="OrthoDB" id="440325at2759"/>
<sequence length="467" mass="51006">MAISEEAKSLAAFEPSAFGAIHAELQATFSSGKTKAIAWRKWQLKQFWWMVEDNEQAILDALAADLGRHEMEGRAADLLGLKSDILEHLGHVDEWAATTRVADAGLLFGGLGRARLRKEPVGVVLVIGAWNFPFLLTLQPVIAAIAAGCCVVMKPSELAPASERVMADLVHRYLDRSAVRLVRGGPEETTAVLQRRFDHIFFTGSSTIARFVTAAAARHLTPTTLELGGQCPAIVAQTADVDLAARRIAYAKFLNAGQICLSVNHVLVHPAVHHAFLARLEHWTRTFAASGHMCRIISDRHYDRLARILDSTQGTVIRTAESSREERRLASAIVSNVTMSDPVMSEELFGPICPVLKTDTVDAIAAVNSLPRPLGLYIFSADKAEIETIQNQTLSGGRPSTMPLCTPDVQGLPLAVLGNLEWAITMASTAFWPLHTYVPWLSCLPIWTGSCRFVIRPTTHATRAMLP</sequence>
<evidence type="ECO:0000256" key="2">
    <source>
        <dbReference type="ARBA" id="ARBA00022746"/>
    </source>
</evidence>
<proteinExistence type="inferred from homology"/>
<dbReference type="RefSeq" id="XP_014169666.1">
    <property type="nucleotide sequence ID" value="XM_014314191.1"/>
</dbReference>
<dbReference type="GO" id="GO:0016117">
    <property type="term" value="P:carotenoid biosynthetic process"/>
    <property type="evidence" value="ECO:0007669"/>
    <property type="project" value="UniProtKB-KW"/>
</dbReference>
<evidence type="ECO:0000259" key="6">
    <source>
        <dbReference type="Pfam" id="PF00171"/>
    </source>
</evidence>
<feature type="active site" evidence="5">
    <location>
        <position position="226"/>
    </location>
</feature>
<dbReference type="InterPro" id="IPR015590">
    <property type="entry name" value="Aldehyde_DH_dom"/>
</dbReference>